<evidence type="ECO:0000256" key="5">
    <source>
        <dbReference type="ARBA" id="ARBA00022989"/>
    </source>
</evidence>
<comment type="similarity">
    <text evidence="2">Belongs to the CPA3 antiporters (TC 2.A.63) subunit E family.</text>
</comment>
<comment type="subcellular location">
    <subcellularLocation>
        <location evidence="1">Cell membrane</location>
        <topology evidence="1">Multi-pass membrane protein</topology>
    </subcellularLocation>
</comment>
<evidence type="ECO:0000256" key="2">
    <source>
        <dbReference type="ARBA" id="ARBA00006228"/>
    </source>
</evidence>
<accession>A0ABT8AH77</accession>
<evidence type="ECO:0000313" key="8">
    <source>
        <dbReference type="Proteomes" id="UP001529369"/>
    </source>
</evidence>
<dbReference type="EMBL" id="JAUFPN010000313">
    <property type="protein sequence ID" value="MDN3568985.1"/>
    <property type="molecule type" value="Genomic_DNA"/>
</dbReference>
<keyword evidence="3" id="KW-1003">Cell membrane</keyword>
<keyword evidence="4" id="KW-0812">Transmembrane</keyword>
<dbReference type="PANTHER" id="PTHR34584:SF1">
    <property type="entry name" value="NA(+)_H(+) ANTIPORTER SUBUNIT E1"/>
    <property type="match status" value="1"/>
</dbReference>
<dbReference type="InterPro" id="IPR002758">
    <property type="entry name" value="Cation_antiport_E"/>
</dbReference>
<name>A0ABT8AH77_9PROT</name>
<dbReference type="PANTHER" id="PTHR34584">
    <property type="entry name" value="NA(+)/H(+) ANTIPORTER SUBUNIT E1"/>
    <property type="match status" value="1"/>
</dbReference>
<evidence type="ECO:0000313" key="7">
    <source>
        <dbReference type="EMBL" id="MDN3568985.1"/>
    </source>
</evidence>
<comment type="caution">
    <text evidence="7">The sequence shown here is derived from an EMBL/GenBank/DDBJ whole genome shotgun (WGS) entry which is preliminary data.</text>
</comment>
<organism evidence="7 8">
    <name type="scientific">Paeniroseomonas aquatica</name>
    <dbReference type="NCBI Taxonomy" id="373043"/>
    <lineage>
        <taxon>Bacteria</taxon>
        <taxon>Pseudomonadati</taxon>
        <taxon>Pseudomonadota</taxon>
        <taxon>Alphaproteobacteria</taxon>
        <taxon>Acetobacterales</taxon>
        <taxon>Acetobacteraceae</taxon>
        <taxon>Paeniroseomonas</taxon>
    </lineage>
</organism>
<dbReference type="RefSeq" id="WP_290321106.1">
    <property type="nucleotide sequence ID" value="NZ_JAUFPN010000313.1"/>
</dbReference>
<keyword evidence="6" id="KW-0472">Membrane</keyword>
<dbReference type="Pfam" id="PF01899">
    <property type="entry name" value="MNHE"/>
    <property type="match status" value="1"/>
</dbReference>
<reference evidence="8" key="1">
    <citation type="journal article" date="2019" name="Int. J. Syst. Evol. Microbiol.">
        <title>The Global Catalogue of Microorganisms (GCM) 10K type strain sequencing project: providing services to taxonomists for standard genome sequencing and annotation.</title>
        <authorList>
            <consortium name="The Broad Institute Genomics Platform"/>
            <consortium name="The Broad Institute Genome Sequencing Center for Infectious Disease"/>
            <person name="Wu L."/>
            <person name="Ma J."/>
        </authorList>
    </citation>
    <scope>NUCLEOTIDE SEQUENCE [LARGE SCALE GENOMIC DNA]</scope>
    <source>
        <strain evidence="8">CECT 7131</strain>
    </source>
</reference>
<keyword evidence="5" id="KW-1133">Transmembrane helix</keyword>
<protein>
    <submittedName>
        <fullName evidence="7">Na+/H+ antiporter subunit E</fullName>
    </submittedName>
</protein>
<sequence>MSMAAVVRRGLPFLGLWLVLAGPDPSGLAFGLPAAALAAGMSLRLLPASGRAPRLRPALRLGAAVLQASVGAGIDIARRALDPRRGVRPGVVAVPLGMPPGPARDGFRLLASLQPGTLPCGLDGAGRLLVHALDTGLPVAAEMHAAEALFAAAAGQAVRHG</sequence>
<evidence type="ECO:0000256" key="4">
    <source>
        <dbReference type="ARBA" id="ARBA00022692"/>
    </source>
</evidence>
<dbReference type="Proteomes" id="UP001529369">
    <property type="component" value="Unassembled WGS sequence"/>
</dbReference>
<keyword evidence="8" id="KW-1185">Reference proteome</keyword>
<evidence type="ECO:0000256" key="1">
    <source>
        <dbReference type="ARBA" id="ARBA00004651"/>
    </source>
</evidence>
<gene>
    <name evidence="7" type="ORF">QWZ14_31795</name>
</gene>
<evidence type="ECO:0000256" key="6">
    <source>
        <dbReference type="ARBA" id="ARBA00023136"/>
    </source>
</evidence>
<evidence type="ECO:0000256" key="3">
    <source>
        <dbReference type="ARBA" id="ARBA00022475"/>
    </source>
</evidence>
<proteinExistence type="inferred from homology"/>